<comment type="caution">
    <text evidence="3">Lacks conserved residue(s) required for the propagation of feature annotation.</text>
</comment>
<feature type="domain" description="Fibronectin type-II" evidence="4">
    <location>
        <begin position="38"/>
        <end position="82"/>
    </location>
</feature>
<name>A0A820LSZ1_9BILA</name>
<evidence type="ECO:0000256" key="2">
    <source>
        <dbReference type="ARBA" id="ARBA00023157"/>
    </source>
</evidence>
<dbReference type="InterPro" id="IPR036943">
    <property type="entry name" value="FN_type2_sf"/>
</dbReference>
<dbReference type="AlphaFoldDB" id="A0A820LSZ1"/>
<dbReference type="Proteomes" id="UP000663868">
    <property type="component" value="Unassembled WGS sequence"/>
</dbReference>
<gene>
    <name evidence="5" type="ORF">KXQ929_LOCUS48865</name>
</gene>
<dbReference type="InterPro" id="IPR000562">
    <property type="entry name" value="FN_type2_dom"/>
</dbReference>
<dbReference type="InterPro" id="IPR013806">
    <property type="entry name" value="Kringle-like"/>
</dbReference>
<proteinExistence type="predicted"/>
<feature type="non-terminal residue" evidence="5">
    <location>
        <position position="1"/>
    </location>
</feature>
<evidence type="ECO:0000259" key="4">
    <source>
        <dbReference type="PROSITE" id="PS51092"/>
    </source>
</evidence>
<evidence type="ECO:0000256" key="1">
    <source>
        <dbReference type="ARBA" id="ARBA00022737"/>
    </source>
</evidence>
<dbReference type="SUPFAM" id="SSF57440">
    <property type="entry name" value="Kringle-like"/>
    <property type="match status" value="1"/>
</dbReference>
<accession>A0A820LSZ1</accession>
<keyword evidence="1" id="KW-0677">Repeat</keyword>
<dbReference type="PROSITE" id="PS51092">
    <property type="entry name" value="FN2_2"/>
    <property type="match status" value="1"/>
</dbReference>
<keyword evidence="2" id="KW-1015">Disulfide bond</keyword>
<comment type="caution">
    <text evidence="5">The sequence shown here is derived from an EMBL/GenBank/DDBJ whole genome shotgun (WGS) entry which is preliminary data.</text>
</comment>
<protein>
    <recommendedName>
        <fullName evidence="4">Fibronectin type-II domain-containing protein</fullName>
    </recommendedName>
</protein>
<dbReference type="SMART" id="SM00059">
    <property type="entry name" value="FN2"/>
    <property type="match status" value="1"/>
</dbReference>
<evidence type="ECO:0000313" key="6">
    <source>
        <dbReference type="Proteomes" id="UP000663868"/>
    </source>
</evidence>
<reference evidence="5" key="1">
    <citation type="submission" date="2021-02" db="EMBL/GenBank/DDBJ databases">
        <authorList>
            <person name="Nowell W R."/>
        </authorList>
    </citation>
    <scope>NUCLEOTIDE SEQUENCE</scope>
</reference>
<dbReference type="Pfam" id="PF00040">
    <property type="entry name" value="fn2"/>
    <property type="match status" value="1"/>
</dbReference>
<organism evidence="5 6">
    <name type="scientific">Adineta steineri</name>
    <dbReference type="NCBI Taxonomy" id="433720"/>
    <lineage>
        <taxon>Eukaryota</taxon>
        <taxon>Metazoa</taxon>
        <taxon>Spiralia</taxon>
        <taxon>Gnathifera</taxon>
        <taxon>Rotifera</taxon>
        <taxon>Eurotatoria</taxon>
        <taxon>Bdelloidea</taxon>
        <taxon>Adinetida</taxon>
        <taxon>Adinetidae</taxon>
        <taxon>Adineta</taxon>
    </lineage>
</organism>
<feature type="non-terminal residue" evidence="5">
    <location>
        <position position="124"/>
    </location>
</feature>
<sequence length="124" mass="13326">AGFAWLPQYATVQQGANVTWQWAAEPQTLTVEVTSNSFTAQSCVFPFTFNGTNYTSCTTIDDTQLWCSPSAIYTGQRLYCTPTNSIPVSSCSSSTVLNPSICSPTVPTSSPLEFLFTPCTIGSV</sequence>
<evidence type="ECO:0000256" key="3">
    <source>
        <dbReference type="PROSITE-ProRule" id="PRU00479"/>
    </source>
</evidence>
<evidence type="ECO:0000313" key="5">
    <source>
        <dbReference type="EMBL" id="CAF4361904.1"/>
    </source>
</evidence>
<dbReference type="Gene3D" id="2.10.10.10">
    <property type="entry name" value="Fibronectin, type II, collagen-binding"/>
    <property type="match status" value="1"/>
</dbReference>
<dbReference type="EMBL" id="CAJOBB010019807">
    <property type="protein sequence ID" value="CAF4361904.1"/>
    <property type="molecule type" value="Genomic_DNA"/>
</dbReference>